<feature type="compositionally biased region" description="Basic residues" evidence="1">
    <location>
        <begin position="175"/>
        <end position="186"/>
    </location>
</feature>
<dbReference type="Proteomes" id="UP000439903">
    <property type="component" value="Unassembled WGS sequence"/>
</dbReference>
<dbReference type="AlphaFoldDB" id="A0A8H3WWK6"/>
<sequence length="222" mass="24839">MEVIQDELYIYARDVNYVSASLATKRQLSESGNSQLSTASSKLTRSKLLATHNNVTKEFEKVSEVPNLTKAVDLDKSNLNQLDTSVSNIRPSKRFKGKKVCELARDLLGVDDLELADINYAKDGLQLDDNVSEDFYEELDKSIDEKKINEMMMENNNHKTGNSSSSVKGVNKCGKGGKSKGQSTRKARVTHSTKFILILKMIIAMKNKCVVSSYLGFYYLFS</sequence>
<evidence type="ECO:0000313" key="3">
    <source>
        <dbReference type="Proteomes" id="UP000439903"/>
    </source>
</evidence>
<feature type="compositionally biased region" description="Low complexity" evidence="1">
    <location>
        <begin position="156"/>
        <end position="173"/>
    </location>
</feature>
<accession>A0A8H3WWK6</accession>
<gene>
    <name evidence="2" type="ORF">F8M41_013557</name>
</gene>
<protein>
    <submittedName>
        <fullName evidence="2">Uncharacterized protein</fullName>
    </submittedName>
</protein>
<proteinExistence type="predicted"/>
<feature type="region of interest" description="Disordered" evidence="1">
    <location>
        <begin position="156"/>
        <end position="186"/>
    </location>
</feature>
<reference evidence="2 3" key="1">
    <citation type="journal article" date="2019" name="Environ. Microbiol.">
        <title>At the nexus of three kingdoms: the genome of the mycorrhizal fungus Gigaspora margarita provides insights into plant, endobacterial and fungal interactions.</title>
        <authorList>
            <person name="Venice F."/>
            <person name="Ghignone S."/>
            <person name="Salvioli di Fossalunga A."/>
            <person name="Amselem J."/>
            <person name="Novero M."/>
            <person name="Xianan X."/>
            <person name="Sedzielewska Toro K."/>
            <person name="Morin E."/>
            <person name="Lipzen A."/>
            <person name="Grigoriev I.V."/>
            <person name="Henrissat B."/>
            <person name="Martin F.M."/>
            <person name="Bonfante P."/>
        </authorList>
    </citation>
    <scope>NUCLEOTIDE SEQUENCE [LARGE SCALE GENOMIC DNA]</scope>
    <source>
        <strain evidence="2 3">BEG34</strain>
    </source>
</reference>
<dbReference type="EMBL" id="WTPW01002756">
    <property type="protein sequence ID" value="KAF0366928.1"/>
    <property type="molecule type" value="Genomic_DNA"/>
</dbReference>
<evidence type="ECO:0000256" key="1">
    <source>
        <dbReference type="SAM" id="MobiDB-lite"/>
    </source>
</evidence>
<evidence type="ECO:0000313" key="2">
    <source>
        <dbReference type="EMBL" id="KAF0366928.1"/>
    </source>
</evidence>
<dbReference type="OrthoDB" id="10519650at2759"/>
<comment type="caution">
    <text evidence="2">The sequence shown here is derived from an EMBL/GenBank/DDBJ whole genome shotgun (WGS) entry which is preliminary data.</text>
</comment>
<keyword evidence="3" id="KW-1185">Reference proteome</keyword>
<name>A0A8H3WWK6_GIGMA</name>
<organism evidence="2 3">
    <name type="scientific">Gigaspora margarita</name>
    <dbReference type="NCBI Taxonomy" id="4874"/>
    <lineage>
        <taxon>Eukaryota</taxon>
        <taxon>Fungi</taxon>
        <taxon>Fungi incertae sedis</taxon>
        <taxon>Mucoromycota</taxon>
        <taxon>Glomeromycotina</taxon>
        <taxon>Glomeromycetes</taxon>
        <taxon>Diversisporales</taxon>
        <taxon>Gigasporaceae</taxon>
        <taxon>Gigaspora</taxon>
    </lineage>
</organism>